<protein>
    <submittedName>
        <fullName evidence="1">Glycerophosphodiester phosphodiesterase</fullName>
    </submittedName>
</protein>
<dbReference type="EMBL" id="JAAGOA010000003">
    <property type="protein sequence ID" value="NED99446.1"/>
    <property type="molecule type" value="Genomic_DNA"/>
</dbReference>
<dbReference type="AlphaFoldDB" id="A0A6L9S314"/>
<keyword evidence="2" id="KW-1185">Reference proteome</keyword>
<dbReference type="GO" id="GO:0008081">
    <property type="term" value="F:phosphoric diester hydrolase activity"/>
    <property type="evidence" value="ECO:0007669"/>
    <property type="project" value="InterPro"/>
</dbReference>
<dbReference type="CDD" id="cd08556">
    <property type="entry name" value="GDPD"/>
    <property type="match status" value="1"/>
</dbReference>
<dbReference type="SUPFAM" id="SSF51695">
    <property type="entry name" value="PLC-like phosphodiesterases"/>
    <property type="match status" value="1"/>
</dbReference>
<dbReference type="InterPro" id="IPR017946">
    <property type="entry name" value="PLC-like_Pdiesterase_TIM-brl"/>
</dbReference>
<comment type="caution">
    <text evidence="1">The sequence shown here is derived from an EMBL/GenBank/DDBJ whole genome shotgun (WGS) entry which is preliminary data.</text>
</comment>
<sequence length="222" mass="24922">MLTIAHRAANDVDTLRAALDARVDLVEADVRLFKGTPEVRHTKTLGPRLLWEPGELIRRDALEVPTLSEVLESLPEDAHRLMLDLKGFRPGLAPAVAAALREHAPGVPVTVCTPHWWMFKAFADLPHIRTVLSAGSWPMVERLRELVHKGQPAWPNQRRVFGCSVHRTLLTPEIVTELRRRVEHVITWPVDTAEDLADARRLGVTGVTGKDLELLQSLHTNR</sequence>
<evidence type="ECO:0000313" key="1">
    <source>
        <dbReference type="EMBL" id="NED99446.1"/>
    </source>
</evidence>
<dbReference type="GO" id="GO:0006629">
    <property type="term" value="P:lipid metabolic process"/>
    <property type="evidence" value="ECO:0007669"/>
    <property type="project" value="InterPro"/>
</dbReference>
<dbReference type="Proteomes" id="UP000475214">
    <property type="component" value="Unassembled WGS sequence"/>
</dbReference>
<proteinExistence type="predicted"/>
<gene>
    <name evidence="1" type="ORF">G1H10_04630</name>
</gene>
<reference evidence="1 2" key="1">
    <citation type="submission" date="2020-02" db="EMBL/GenBank/DDBJ databases">
        <authorList>
            <person name="Li X.-J."/>
            <person name="Han X.-M."/>
        </authorList>
    </citation>
    <scope>NUCLEOTIDE SEQUENCE [LARGE SCALE GENOMIC DNA]</scope>
    <source>
        <strain evidence="1 2">CCTCC AB 2017055</strain>
    </source>
</reference>
<accession>A0A6L9S314</accession>
<evidence type="ECO:0000313" key="2">
    <source>
        <dbReference type="Proteomes" id="UP000475214"/>
    </source>
</evidence>
<name>A0A6L9S314_9ACTN</name>
<organism evidence="1 2">
    <name type="scientific">Phytoactinopolyspora halotolerans</name>
    <dbReference type="NCBI Taxonomy" id="1981512"/>
    <lineage>
        <taxon>Bacteria</taxon>
        <taxon>Bacillati</taxon>
        <taxon>Actinomycetota</taxon>
        <taxon>Actinomycetes</taxon>
        <taxon>Jiangellales</taxon>
        <taxon>Jiangellaceae</taxon>
        <taxon>Phytoactinopolyspora</taxon>
    </lineage>
</organism>
<dbReference type="Gene3D" id="3.20.20.190">
    <property type="entry name" value="Phosphatidylinositol (PI) phosphodiesterase"/>
    <property type="match status" value="1"/>
</dbReference>